<proteinExistence type="predicted"/>
<comment type="caution">
    <text evidence="2">The sequence shown here is derived from an EMBL/GenBank/DDBJ whole genome shotgun (WGS) entry which is preliminary data.</text>
</comment>
<evidence type="ECO:0000256" key="1">
    <source>
        <dbReference type="SAM" id="Phobius"/>
    </source>
</evidence>
<dbReference type="Proteomes" id="UP001233999">
    <property type="component" value="Unassembled WGS sequence"/>
</dbReference>
<protein>
    <submittedName>
        <fullName evidence="2">Uncharacterized protein</fullName>
    </submittedName>
</protein>
<evidence type="ECO:0000313" key="2">
    <source>
        <dbReference type="EMBL" id="KAJ9576097.1"/>
    </source>
</evidence>
<name>A0AAD7Z994_DIPPU</name>
<accession>A0AAD7Z994</accession>
<reference evidence="2" key="1">
    <citation type="journal article" date="2023" name="IScience">
        <title>Live-bearing cockroach genome reveals convergent evolutionary mechanisms linked to viviparity in insects and beyond.</title>
        <authorList>
            <person name="Fouks B."/>
            <person name="Harrison M.C."/>
            <person name="Mikhailova A.A."/>
            <person name="Marchal E."/>
            <person name="English S."/>
            <person name="Carruthers M."/>
            <person name="Jennings E.C."/>
            <person name="Chiamaka E.L."/>
            <person name="Frigard R.A."/>
            <person name="Pippel M."/>
            <person name="Attardo G.M."/>
            <person name="Benoit J.B."/>
            <person name="Bornberg-Bauer E."/>
            <person name="Tobe S.S."/>
        </authorList>
    </citation>
    <scope>NUCLEOTIDE SEQUENCE</scope>
    <source>
        <strain evidence="2">Stay&amp;Tobe</strain>
    </source>
</reference>
<keyword evidence="1" id="KW-0812">Transmembrane</keyword>
<organism evidence="2 3">
    <name type="scientific">Diploptera punctata</name>
    <name type="common">Pacific beetle cockroach</name>
    <dbReference type="NCBI Taxonomy" id="6984"/>
    <lineage>
        <taxon>Eukaryota</taxon>
        <taxon>Metazoa</taxon>
        <taxon>Ecdysozoa</taxon>
        <taxon>Arthropoda</taxon>
        <taxon>Hexapoda</taxon>
        <taxon>Insecta</taxon>
        <taxon>Pterygota</taxon>
        <taxon>Neoptera</taxon>
        <taxon>Polyneoptera</taxon>
        <taxon>Dictyoptera</taxon>
        <taxon>Blattodea</taxon>
        <taxon>Blaberoidea</taxon>
        <taxon>Blaberidae</taxon>
        <taxon>Diplopterinae</taxon>
        <taxon>Diploptera</taxon>
    </lineage>
</organism>
<keyword evidence="1" id="KW-0472">Membrane</keyword>
<sequence length="86" mass="10497">RPLLWTALIIKIVYLTICYSDHRLHGLMLFDFSNPYCMLERSFISCSTKMFMNQNFVIYFRIIFFRVYFYFFVILFRLVVTPLLGK</sequence>
<dbReference type="AlphaFoldDB" id="A0AAD7Z994"/>
<gene>
    <name evidence="2" type="ORF">L9F63_007062</name>
</gene>
<evidence type="ECO:0000313" key="3">
    <source>
        <dbReference type="Proteomes" id="UP001233999"/>
    </source>
</evidence>
<keyword evidence="3" id="KW-1185">Reference proteome</keyword>
<reference evidence="2" key="2">
    <citation type="submission" date="2023-05" db="EMBL/GenBank/DDBJ databases">
        <authorList>
            <person name="Fouks B."/>
        </authorList>
    </citation>
    <scope>NUCLEOTIDE SEQUENCE</scope>
    <source>
        <strain evidence="2">Stay&amp;Tobe</strain>
        <tissue evidence="2">Testes</tissue>
    </source>
</reference>
<feature type="non-terminal residue" evidence="2">
    <location>
        <position position="86"/>
    </location>
</feature>
<feature type="non-terminal residue" evidence="2">
    <location>
        <position position="1"/>
    </location>
</feature>
<keyword evidence="1" id="KW-1133">Transmembrane helix</keyword>
<dbReference type="EMBL" id="JASPKZ010009809">
    <property type="protein sequence ID" value="KAJ9576097.1"/>
    <property type="molecule type" value="Genomic_DNA"/>
</dbReference>
<feature type="transmembrane region" description="Helical" evidence="1">
    <location>
        <begin position="58"/>
        <end position="80"/>
    </location>
</feature>